<dbReference type="Pfam" id="PF01613">
    <property type="entry name" value="Flavin_Reduct"/>
    <property type="match status" value="1"/>
</dbReference>
<comment type="caution">
    <text evidence="4">The sequence shown here is derived from an EMBL/GenBank/DDBJ whole genome shotgun (WGS) entry which is preliminary data.</text>
</comment>
<gene>
    <name evidence="4" type="ORF">EGH25_01620</name>
</gene>
<evidence type="ECO:0000256" key="2">
    <source>
        <dbReference type="SAM" id="MobiDB-lite"/>
    </source>
</evidence>
<protein>
    <submittedName>
        <fullName evidence="4">Flavin reductase</fullName>
    </submittedName>
</protein>
<dbReference type="SUPFAM" id="SSF50475">
    <property type="entry name" value="FMN-binding split barrel"/>
    <property type="match status" value="1"/>
</dbReference>
<evidence type="ECO:0000259" key="3">
    <source>
        <dbReference type="Pfam" id="PF01613"/>
    </source>
</evidence>
<sequence>MTVSDDTELVTLQPDQALFETVYTPAPLVIVGTREPDGSDDLAPKHMAFPIGWSDRFGFVCTPEHSTYRNARRTGVFTVSYPRPQNVLEATLSAAPRDDEGDKPSLSEVETEVGDEVDAPVVSDAYAVLECELERTVDDLGEAGIVAGEAVAKHVHTDAYRSDDDESEEVFQRAPSLVYFYPDRFAEVDETQAFPFPEGFSR</sequence>
<feature type="region of interest" description="Disordered" evidence="2">
    <location>
        <begin position="93"/>
        <end position="114"/>
    </location>
</feature>
<dbReference type="GO" id="GO:0010181">
    <property type="term" value="F:FMN binding"/>
    <property type="evidence" value="ECO:0007669"/>
    <property type="project" value="InterPro"/>
</dbReference>
<name>A0A9Q4C165_9EURY</name>
<dbReference type="AlphaFoldDB" id="A0A9Q4C165"/>
<dbReference type="Gene3D" id="2.30.110.10">
    <property type="entry name" value="Electron Transport, Fmn-binding Protein, Chain A"/>
    <property type="match status" value="1"/>
</dbReference>
<keyword evidence="5" id="KW-1185">Reference proteome</keyword>
<dbReference type="Proteomes" id="UP001149411">
    <property type="component" value="Unassembled WGS sequence"/>
</dbReference>
<organism evidence="4 5">
    <name type="scientific">Halorutilus salinus</name>
    <dbReference type="NCBI Taxonomy" id="2487751"/>
    <lineage>
        <taxon>Archaea</taxon>
        <taxon>Methanobacteriati</taxon>
        <taxon>Methanobacteriota</taxon>
        <taxon>Stenosarchaea group</taxon>
        <taxon>Halobacteria</taxon>
        <taxon>Halorutilales</taxon>
        <taxon>Halorutilaceae</taxon>
        <taxon>Halorutilus</taxon>
    </lineage>
</organism>
<dbReference type="InterPro" id="IPR002563">
    <property type="entry name" value="Flavin_Rdtase-like_dom"/>
</dbReference>
<evidence type="ECO:0000313" key="4">
    <source>
        <dbReference type="EMBL" id="MCX2818052.1"/>
    </source>
</evidence>
<evidence type="ECO:0000256" key="1">
    <source>
        <dbReference type="ARBA" id="ARBA00001917"/>
    </source>
</evidence>
<feature type="domain" description="Flavin reductase like" evidence="3">
    <location>
        <begin position="24"/>
        <end position="162"/>
    </location>
</feature>
<evidence type="ECO:0000313" key="5">
    <source>
        <dbReference type="Proteomes" id="UP001149411"/>
    </source>
</evidence>
<dbReference type="EMBL" id="RKLV01000001">
    <property type="protein sequence ID" value="MCX2818052.1"/>
    <property type="molecule type" value="Genomic_DNA"/>
</dbReference>
<dbReference type="InterPro" id="IPR012349">
    <property type="entry name" value="Split_barrel_FMN-bd"/>
</dbReference>
<reference evidence="4" key="1">
    <citation type="submission" date="2022-09" db="EMBL/GenBank/DDBJ databases">
        <title>Haloadaptaus new haloarchaeum isolated from saline soil.</title>
        <authorList>
            <person name="Duran-Viseras A."/>
            <person name="Sanchez-Porro C."/>
            <person name="Ventosa A."/>
        </authorList>
    </citation>
    <scope>NUCLEOTIDE SEQUENCE</scope>
    <source>
        <strain evidence="4">F3-133</strain>
    </source>
</reference>
<dbReference type="RefSeq" id="WP_266085666.1">
    <property type="nucleotide sequence ID" value="NZ_RKLV01000001.1"/>
</dbReference>
<accession>A0A9Q4C165</accession>
<comment type="cofactor">
    <cofactor evidence="1">
        <name>FMN</name>
        <dbReference type="ChEBI" id="CHEBI:58210"/>
    </cofactor>
</comment>
<feature type="compositionally biased region" description="Basic and acidic residues" evidence="2">
    <location>
        <begin position="96"/>
        <end position="105"/>
    </location>
</feature>
<proteinExistence type="predicted"/>